<dbReference type="InterPro" id="IPR036426">
    <property type="entry name" value="Bulb-type_lectin_dom_sf"/>
</dbReference>
<evidence type="ECO:0000313" key="3">
    <source>
        <dbReference type="Proteomes" id="UP000064137"/>
    </source>
</evidence>
<dbReference type="EMBL" id="CP013987">
    <property type="protein sequence ID" value="ALZ84496.1"/>
    <property type="molecule type" value="Genomic_DNA"/>
</dbReference>
<dbReference type="OrthoDB" id="8443920at2"/>
<dbReference type="SUPFAM" id="SSF51110">
    <property type="entry name" value="alpha-D-mannose-specific plant lectins"/>
    <property type="match status" value="2"/>
</dbReference>
<evidence type="ECO:0000259" key="1">
    <source>
        <dbReference type="PROSITE" id="PS50927"/>
    </source>
</evidence>
<dbReference type="Proteomes" id="UP000064137">
    <property type="component" value="Chromosome"/>
</dbReference>
<accession>A0A0U4VMS9</accession>
<reference evidence="2 3" key="1">
    <citation type="submission" date="2016-01" db="EMBL/GenBank/DDBJ databases">
        <title>Annotation of Pseudomonas oryzihabitans USDA-ARS-USMARC-56511.</title>
        <authorList>
            <person name="Harhay G.P."/>
            <person name="Harhay D.M."/>
            <person name="Smith T.P.L."/>
            <person name="Bono J.L."/>
            <person name="Heaton M.P."/>
            <person name="Clawson M.L."/>
            <person name="Chitko-Mckown C.G."/>
            <person name="Capik S.F."/>
            <person name="DeDonder K.D."/>
            <person name="Apley M.D."/>
            <person name="Lubbers B.V."/>
            <person name="White B.J."/>
            <person name="Larson R.L."/>
        </authorList>
    </citation>
    <scope>NUCLEOTIDE SEQUENCE [LARGE SCALE GENOMIC DNA]</scope>
    <source>
        <strain evidence="2 3">USDA-ARS-USMARC-56511</strain>
    </source>
</reference>
<feature type="domain" description="Bulb-type lectin" evidence="1">
    <location>
        <begin position="13"/>
        <end position="135"/>
    </location>
</feature>
<gene>
    <name evidence="2" type="ORF">APT59_09885</name>
</gene>
<sequence>MAETYSPFADNGNAMLPPFQVMSVGQYLQSPNGQYRLVFQSDANLALYQGDQAIWAANEDVPYSQTIKLNTGKGTSSAYNRGTLEVTDYMRKRQWNASPSTYPAEDRYRVYCVLQDDGNIVLTVFKPLWQSDAGRAVVPDARGIVSFAPGTRLDQGREYHAGDKRIVFQGDGNLVVYDANSAPVWNSGTQNQGGDEAVMQPDGNFVIYNSREGRPLWNSQTAGNPNAYAMLTDNGCFSVLTQEPIWARFGFTPTIQKGKPRSKGGISLSTPQIVIWTF</sequence>
<dbReference type="PROSITE" id="PS50927">
    <property type="entry name" value="BULB_LECTIN"/>
    <property type="match status" value="2"/>
</dbReference>
<dbReference type="NCBIfam" id="NF033557">
    <property type="entry name" value="LLB_putidacin"/>
    <property type="match status" value="1"/>
</dbReference>
<dbReference type="KEGG" id="por:APT59_09885"/>
<proteinExistence type="predicted"/>
<feature type="domain" description="Bulb-type lectin" evidence="1">
    <location>
        <begin position="144"/>
        <end position="252"/>
    </location>
</feature>
<organism evidence="2 3">
    <name type="scientific">Pseudomonas oryzihabitans</name>
    <dbReference type="NCBI Taxonomy" id="47885"/>
    <lineage>
        <taxon>Bacteria</taxon>
        <taxon>Pseudomonadati</taxon>
        <taxon>Pseudomonadota</taxon>
        <taxon>Gammaproteobacteria</taxon>
        <taxon>Pseudomonadales</taxon>
        <taxon>Pseudomonadaceae</taxon>
        <taxon>Pseudomonas</taxon>
    </lineage>
</organism>
<protein>
    <recommendedName>
        <fullName evidence="1">Bulb-type lectin domain-containing protein</fullName>
    </recommendedName>
</protein>
<dbReference type="AlphaFoldDB" id="A0A0U4VMS9"/>
<evidence type="ECO:0000313" key="2">
    <source>
        <dbReference type="EMBL" id="ALZ84496.1"/>
    </source>
</evidence>
<dbReference type="Gene3D" id="2.90.10.10">
    <property type="entry name" value="Bulb-type lectin domain"/>
    <property type="match status" value="3"/>
</dbReference>
<dbReference type="RefSeq" id="WP_059314688.1">
    <property type="nucleotide sequence ID" value="NZ_CP013987.1"/>
</dbReference>
<dbReference type="SMART" id="SM00108">
    <property type="entry name" value="B_lectin"/>
    <property type="match status" value="1"/>
</dbReference>
<name>A0A0U4VMS9_9PSED</name>
<dbReference type="InterPro" id="IPR001480">
    <property type="entry name" value="Bulb-type_lectin_dom"/>
</dbReference>